<dbReference type="Proteomes" id="UP000289184">
    <property type="component" value="Unassembled WGS sequence"/>
</dbReference>
<gene>
    <name evidence="2" type="ORF">AGI3411_01958</name>
</gene>
<evidence type="ECO:0000313" key="2">
    <source>
        <dbReference type="EMBL" id="SSW65075.1"/>
    </source>
</evidence>
<dbReference type="InterPro" id="IPR010261">
    <property type="entry name" value="Tir_chaperone"/>
</dbReference>
<dbReference type="RefSeq" id="WP_129527186.1">
    <property type="nucleotide sequence ID" value="NZ_UFQB01000006.1"/>
</dbReference>
<reference evidence="2 3" key="1">
    <citation type="submission" date="2018-07" db="EMBL/GenBank/DDBJ databases">
        <authorList>
            <person name="Peeters C."/>
        </authorList>
    </citation>
    <scope>NUCLEOTIDE SEQUENCE [LARGE SCALE GENOMIC DNA]</scope>
    <source>
        <strain evidence="2 3">LMG 3411</strain>
    </source>
</reference>
<keyword evidence="3" id="KW-1185">Reference proteome</keyword>
<dbReference type="EMBL" id="UFQB01000006">
    <property type="protein sequence ID" value="SSW65075.1"/>
    <property type="molecule type" value="Genomic_DNA"/>
</dbReference>
<dbReference type="OrthoDB" id="8657249at2"/>
<organism evidence="2 3">
    <name type="scientific">Achromobacter agilis</name>
    <dbReference type="NCBI Taxonomy" id="1353888"/>
    <lineage>
        <taxon>Bacteria</taxon>
        <taxon>Pseudomonadati</taxon>
        <taxon>Pseudomonadota</taxon>
        <taxon>Betaproteobacteria</taxon>
        <taxon>Burkholderiales</taxon>
        <taxon>Alcaligenaceae</taxon>
        <taxon>Achromobacter</taxon>
    </lineage>
</organism>
<dbReference type="CDD" id="cd16364">
    <property type="entry name" value="T3SC_I-like"/>
    <property type="match status" value="1"/>
</dbReference>
<dbReference type="Gene3D" id="3.30.1460.10">
    <property type="match status" value="1"/>
</dbReference>
<dbReference type="AlphaFoldDB" id="A0A446CB45"/>
<dbReference type="SUPFAM" id="SSF69635">
    <property type="entry name" value="Type III secretory system chaperone-like"/>
    <property type="match status" value="1"/>
</dbReference>
<protein>
    <submittedName>
        <fullName evidence="2">Uncharacterized protein</fullName>
    </submittedName>
</protein>
<name>A0A446CB45_9BURK</name>
<sequence length="156" mass="16618">MSISLPAKLAAMAKAIGQDDTLFDEHGAGALLVDGITLLLQYFVEGEVQVLVLAADLGAVAPEARARIYPLMLAGNTSWRSVAGGALALDDTRHHAMLMLRLDLADLDDDALAGRLHAFSDAAMSWRARLELPRNASQAQPAMQPEQPVFAPANFA</sequence>
<accession>A0A446CB45</accession>
<proteinExistence type="predicted"/>
<evidence type="ECO:0000256" key="1">
    <source>
        <dbReference type="SAM" id="MobiDB-lite"/>
    </source>
</evidence>
<evidence type="ECO:0000313" key="3">
    <source>
        <dbReference type="Proteomes" id="UP000289184"/>
    </source>
</evidence>
<dbReference type="GO" id="GO:0030254">
    <property type="term" value="P:protein secretion by the type III secretion system"/>
    <property type="evidence" value="ECO:0007669"/>
    <property type="project" value="InterPro"/>
</dbReference>
<dbReference type="Pfam" id="PF05932">
    <property type="entry name" value="CesT"/>
    <property type="match status" value="1"/>
</dbReference>
<feature type="region of interest" description="Disordered" evidence="1">
    <location>
        <begin position="137"/>
        <end position="156"/>
    </location>
</feature>